<dbReference type="InterPro" id="IPR036322">
    <property type="entry name" value="WD40_repeat_dom_sf"/>
</dbReference>
<dbReference type="Pfam" id="PF00400">
    <property type="entry name" value="WD40"/>
    <property type="match status" value="2"/>
</dbReference>
<dbReference type="SMART" id="SM00320">
    <property type="entry name" value="WD40"/>
    <property type="match status" value="2"/>
</dbReference>
<dbReference type="Proteomes" id="UP000682733">
    <property type="component" value="Unassembled WGS sequence"/>
</dbReference>
<proteinExistence type="predicted"/>
<evidence type="ECO:0000313" key="5">
    <source>
        <dbReference type="Proteomes" id="UP000682733"/>
    </source>
</evidence>
<evidence type="ECO:0000256" key="1">
    <source>
        <dbReference type="ARBA" id="ARBA00022574"/>
    </source>
</evidence>
<sequence length="110" mass="12258">INQDEILCLTVSHNNDHIVTGSRDRLVTVLRLETGEIEHSIEQHTDAVISVALTQDDAILLTASKDQTVKRWIFRGMQVLEVIQAIGSPVNHMVISSNDTFIIIGMLILK</sequence>
<feature type="non-terminal residue" evidence="4">
    <location>
        <position position="1"/>
    </location>
</feature>
<dbReference type="EMBL" id="CAJOBA010114290">
    <property type="protein sequence ID" value="CAF4562842.1"/>
    <property type="molecule type" value="Genomic_DNA"/>
</dbReference>
<dbReference type="InterPro" id="IPR001680">
    <property type="entry name" value="WD40_rpt"/>
</dbReference>
<protein>
    <submittedName>
        <fullName evidence="4">Uncharacterized protein</fullName>
    </submittedName>
</protein>
<organism evidence="4 5">
    <name type="scientific">Didymodactylos carnosus</name>
    <dbReference type="NCBI Taxonomy" id="1234261"/>
    <lineage>
        <taxon>Eukaryota</taxon>
        <taxon>Metazoa</taxon>
        <taxon>Spiralia</taxon>
        <taxon>Gnathifera</taxon>
        <taxon>Rotifera</taxon>
        <taxon>Eurotatoria</taxon>
        <taxon>Bdelloidea</taxon>
        <taxon>Philodinida</taxon>
        <taxon>Philodinidae</taxon>
        <taxon>Didymodactylos</taxon>
    </lineage>
</organism>
<feature type="repeat" description="WD" evidence="3">
    <location>
        <begin position="41"/>
        <end position="72"/>
    </location>
</feature>
<evidence type="ECO:0000256" key="3">
    <source>
        <dbReference type="PROSITE-ProRule" id="PRU00221"/>
    </source>
</evidence>
<comment type="caution">
    <text evidence="4">The sequence shown here is derived from an EMBL/GenBank/DDBJ whole genome shotgun (WGS) entry which is preliminary data.</text>
</comment>
<evidence type="ECO:0000313" key="4">
    <source>
        <dbReference type="EMBL" id="CAF4562842.1"/>
    </source>
</evidence>
<evidence type="ECO:0000256" key="2">
    <source>
        <dbReference type="ARBA" id="ARBA00022737"/>
    </source>
</evidence>
<dbReference type="Gene3D" id="2.130.10.10">
    <property type="entry name" value="YVTN repeat-like/Quinoprotein amine dehydrogenase"/>
    <property type="match status" value="1"/>
</dbReference>
<keyword evidence="1 3" id="KW-0853">WD repeat</keyword>
<keyword evidence="2" id="KW-0677">Repeat</keyword>
<dbReference type="PROSITE" id="PS50082">
    <property type="entry name" value="WD_REPEATS_2"/>
    <property type="match status" value="1"/>
</dbReference>
<dbReference type="PANTHER" id="PTHR19848">
    <property type="entry name" value="WD40 REPEAT PROTEIN"/>
    <property type="match status" value="1"/>
</dbReference>
<dbReference type="PROSITE" id="PS50294">
    <property type="entry name" value="WD_REPEATS_REGION"/>
    <property type="match status" value="1"/>
</dbReference>
<gene>
    <name evidence="4" type="ORF">TMI583_LOCUS49968</name>
</gene>
<reference evidence="4" key="1">
    <citation type="submission" date="2021-02" db="EMBL/GenBank/DDBJ databases">
        <authorList>
            <person name="Nowell W R."/>
        </authorList>
    </citation>
    <scope>NUCLEOTIDE SEQUENCE</scope>
</reference>
<name>A0A8S2YJD3_9BILA</name>
<dbReference type="PANTHER" id="PTHR19848:SF8">
    <property type="entry name" value="F-BOX AND WD REPEAT DOMAIN CONTAINING 7"/>
    <property type="match status" value="1"/>
</dbReference>
<dbReference type="InterPro" id="IPR015943">
    <property type="entry name" value="WD40/YVTN_repeat-like_dom_sf"/>
</dbReference>
<dbReference type="SUPFAM" id="SSF50978">
    <property type="entry name" value="WD40 repeat-like"/>
    <property type="match status" value="1"/>
</dbReference>
<dbReference type="AlphaFoldDB" id="A0A8S2YJD3"/>
<accession>A0A8S2YJD3</accession>